<proteinExistence type="predicted"/>
<accession>A0AAQ4FGF9</accession>
<dbReference type="FunFam" id="3.30.420.110:FF:000003">
    <property type="entry name" value="mutS protein homolog 4"/>
    <property type="match status" value="1"/>
</dbReference>
<dbReference type="EMBL" id="JARKHS020002893">
    <property type="protein sequence ID" value="KAK8786210.1"/>
    <property type="molecule type" value="Genomic_DNA"/>
</dbReference>
<gene>
    <name evidence="3" type="ORF">V5799_007423</name>
</gene>
<evidence type="ECO:0000256" key="1">
    <source>
        <dbReference type="SAM" id="MobiDB-lite"/>
    </source>
</evidence>
<dbReference type="AlphaFoldDB" id="A0AAQ4FGF9"/>
<organism evidence="3 4">
    <name type="scientific">Amblyomma americanum</name>
    <name type="common">Lone star tick</name>
    <dbReference type="NCBI Taxonomy" id="6943"/>
    <lineage>
        <taxon>Eukaryota</taxon>
        <taxon>Metazoa</taxon>
        <taxon>Ecdysozoa</taxon>
        <taxon>Arthropoda</taxon>
        <taxon>Chelicerata</taxon>
        <taxon>Arachnida</taxon>
        <taxon>Acari</taxon>
        <taxon>Parasitiformes</taxon>
        <taxon>Ixodida</taxon>
        <taxon>Ixodoidea</taxon>
        <taxon>Ixodidae</taxon>
        <taxon>Amblyomminae</taxon>
        <taxon>Amblyomma</taxon>
    </lineage>
</organism>
<name>A0AAQ4FGF9_AMBAM</name>
<dbReference type="Pfam" id="PF05188">
    <property type="entry name" value="MutS_II"/>
    <property type="match status" value="1"/>
</dbReference>
<dbReference type="GO" id="GO:0030983">
    <property type="term" value="F:mismatched DNA binding"/>
    <property type="evidence" value="ECO:0007669"/>
    <property type="project" value="InterPro"/>
</dbReference>
<keyword evidence="4" id="KW-1185">Reference proteome</keyword>
<dbReference type="Proteomes" id="UP001321473">
    <property type="component" value="Unassembled WGS sequence"/>
</dbReference>
<feature type="region of interest" description="Disordered" evidence="1">
    <location>
        <begin position="31"/>
        <end position="63"/>
    </location>
</feature>
<reference evidence="3 4" key="1">
    <citation type="journal article" date="2023" name="Arcadia Sci">
        <title>De novo assembly of a long-read Amblyomma americanum tick genome.</title>
        <authorList>
            <person name="Chou S."/>
            <person name="Poskanzer K.E."/>
            <person name="Rollins M."/>
            <person name="Thuy-Boun P.S."/>
        </authorList>
    </citation>
    <scope>NUCLEOTIDE SEQUENCE [LARGE SCALE GENOMIC DNA]</scope>
    <source>
        <strain evidence="3">F_SG_1</strain>
        <tissue evidence="3">Salivary glands</tissue>
    </source>
</reference>
<dbReference type="Gene3D" id="3.30.420.110">
    <property type="entry name" value="MutS, connector domain"/>
    <property type="match status" value="1"/>
</dbReference>
<dbReference type="GO" id="GO:0005524">
    <property type="term" value="F:ATP binding"/>
    <property type="evidence" value="ECO:0007669"/>
    <property type="project" value="InterPro"/>
</dbReference>
<evidence type="ECO:0000313" key="3">
    <source>
        <dbReference type="EMBL" id="KAK8786210.1"/>
    </source>
</evidence>
<feature type="compositionally biased region" description="Polar residues" evidence="1">
    <location>
        <begin position="45"/>
        <end position="63"/>
    </location>
</feature>
<protein>
    <recommendedName>
        <fullName evidence="2">DNA mismatch repair protein MutS connector domain-containing protein</fullName>
    </recommendedName>
</protein>
<evidence type="ECO:0000313" key="4">
    <source>
        <dbReference type="Proteomes" id="UP001321473"/>
    </source>
</evidence>
<dbReference type="SUPFAM" id="SSF53150">
    <property type="entry name" value="DNA repair protein MutS, domain II"/>
    <property type="match status" value="1"/>
</dbReference>
<sequence length="279" mass="30304">MDNCESQQSERADVPPSLLLATTGSGARLVTPAPALRNPLYHGRTANSSSGARRRTTPGTGSTDVLSKSVVVAIAEGRGLARGDIGMASFDLKNPELVLAQFPDNRMYTNTLMKLQVLDPHEILLPKTVLEGNLMPQLVSQLKQEMPTATITSLARKFFNENLGIQYVRKLCVPEYSSVETEVVNKYYALSATAALIHYVEMMQNVACTAHSIKVIFSSGEGVARIGEFVASSSTGAVFITRGVNREALVHHAFDNEGPADKRWREGQPCLQRSTGRLA</sequence>
<evidence type="ECO:0000259" key="2">
    <source>
        <dbReference type="Pfam" id="PF05188"/>
    </source>
</evidence>
<dbReference type="InterPro" id="IPR036678">
    <property type="entry name" value="MutS_con_dom_sf"/>
</dbReference>
<feature type="domain" description="DNA mismatch repair protein MutS connector" evidence="2">
    <location>
        <begin position="70"/>
        <end position="205"/>
    </location>
</feature>
<dbReference type="InterPro" id="IPR007860">
    <property type="entry name" value="DNA_mmatch_repair_MutS_con_dom"/>
</dbReference>
<dbReference type="GO" id="GO:0006298">
    <property type="term" value="P:mismatch repair"/>
    <property type="evidence" value="ECO:0007669"/>
    <property type="project" value="InterPro"/>
</dbReference>
<comment type="caution">
    <text evidence="3">The sequence shown here is derived from an EMBL/GenBank/DDBJ whole genome shotgun (WGS) entry which is preliminary data.</text>
</comment>